<organism evidence="3 4">
    <name type="scientific">Paenibacillus psychroresistens</name>
    <dbReference type="NCBI Taxonomy" id="1778678"/>
    <lineage>
        <taxon>Bacteria</taxon>
        <taxon>Bacillati</taxon>
        <taxon>Bacillota</taxon>
        <taxon>Bacilli</taxon>
        <taxon>Bacillales</taxon>
        <taxon>Paenibacillaceae</taxon>
        <taxon>Paenibacillus</taxon>
    </lineage>
</organism>
<feature type="domain" description="Phage tail collar" evidence="2">
    <location>
        <begin position="126"/>
        <end position="175"/>
    </location>
</feature>
<feature type="domain" description="Phage tail collar" evidence="2">
    <location>
        <begin position="43"/>
        <end position="97"/>
    </location>
</feature>
<dbReference type="InterPro" id="IPR011083">
    <property type="entry name" value="Phage_tail_collar_dom"/>
</dbReference>
<dbReference type="Pfam" id="PF09479">
    <property type="entry name" value="Flg_new"/>
    <property type="match status" value="10"/>
</dbReference>
<dbReference type="Proteomes" id="UP000426246">
    <property type="component" value="Chromosome"/>
</dbReference>
<dbReference type="SUPFAM" id="SSF88874">
    <property type="entry name" value="Receptor-binding domain of short tail fibre protein gp12"/>
    <property type="match status" value="3"/>
</dbReference>
<dbReference type="RefSeq" id="WP_155703048.1">
    <property type="nucleotide sequence ID" value="NZ_CP034235.1"/>
</dbReference>
<dbReference type="KEGG" id="ppsc:EHS13_25200"/>
<comment type="subcellular location">
    <subcellularLocation>
        <location evidence="1">Cell envelope</location>
    </subcellularLocation>
</comment>
<gene>
    <name evidence="3" type="ORF">EHS13_25200</name>
</gene>
<dbReference type="Pfam" id="PF17963">
    <property type="entry name" value="Big_9"/>
    <property type="match status" value="1"/>
</dbReference>
<accession>A0A6B8RNM2</accession>
<dbReference type="OrthoDB" id="663332at2"/>
<dbReference type="InterPro" id="IPR037053">
    <property type="entry name" value="Phage_tail_collar_dom_sf"/>
</dbReference>
<dbReference type="Gene3D" id="3.90.1340.10">
    <property type="entry name" value="Phage tail collar domain"/>
    <property type="match status" value="3"/>
</dbReference>
<dbReference type="GO" id="GO:0030313">
    <property type="term" value="C:cell envelope"/>
    <property type="evidence" value="ECO:0007669"/>
    <property type="project" value="UniProtKB-SubCell"/>
</dbReference>
<dbReference type="Gene3D" id="2.60.40.4270">
    <property type="entry name" value="Listeria-Bacteroides repeat domain"/>
    <property type="match status" value="10"/>
</dbReference>
<dbReference type="InterPro" id="IPR042229">
    <property type="entry name" value="Listeria/Bacterioides_rpt_sf"/>
</dbReference>
<name>A0A6B8RNM2_9BACL</name>
<feature type="domain" description="Phage tail collar" evidence="2">
    <location>
        <begin position="205"/>
        <end position="258"/>
    </location>
</feature>
<dbReference type="NCBIfam" id="TIGR02543">
    <property type="entry name" value="List_Bact_rpt"/>
    <property type="match status" value="10"/>
</dbReference>
<protein>
    <recommendedName>
        <fullName evidence="2">Phage tail collar domain-containing protein</fullName>
    </recommendedName>
</protein>
<evidence type="ECO:0000259" key="2">
    <source>
        <dbReference type="Pfam" id="PF07484"/>
    </source>
</evidence>
<dbReference type="Pfam" id="PF07484">
    <property type="entry name" value="Collar"/>
    <property type="match status" value="3"/>
</dbReference>
<evidence type="ECO:0000313" key="4">
    <source>
        <dbReference type="Proteomes" id="UP000426246"/>
    </source>
</evidence>
<dbReference type="InterPro" id="IPR013378">
    <property type="entry name" value="InlB-like_B-rpt"/>
</dbReference>
<evidence type="ECO:0000313" key="3">
    <source>
        <dbReference type="EMBL" id="QGQ97951.1"/>
    </source>
</evidence>
<sequence length="1315" mass="140552">MSLSITKFKIKPFIAIILTLALLFGGLTLPKQVHAGASYPYVGEIKLFPYGRVPDNWVYCAGQTLSVSTYASLFSLVGDRFGGNGTTTFAVPDLRGTEPNGGVGYYIALAGDIPSSSSPSGNAILGEARLFPYNFTPENWVPANGQALNISQNAVLFILFGNTFGGDPQSDFNLPLLDPIKTGVNYYIATAGVYPNNGTGSEFVGEILMLPYSYAQGNLVNFAEGQVLPINPNAAIFSLFGIKFGGNGSSNFGLPNLSASNPARYSNTSIYPKMYRIMLAGVYPSMTNNISLPYPSDDNYTLSTNSIMNVVSSLGVLANDSGGANLAILQSAPSHGSLILNTDGSFSYTPEVGYVGQDSFTYRAYNNEGYVITTVILTRPVSTFTGVTAGGVYNYDRTINFAYGTALLDNVSFSSGNSVITEGFHTIIFTPFFGLTSTIYFTIDKTNPIISGVTEGEVATTVKTITFNEGTATLDGVVFVSGSTVNVQGAHALTVTDAAGNSVTRHFTIAIPPSTVVFDSNGGTAVTSQSVGYNGTASAPTVPTKTGYTFGGWYSDIGTTQLNNFGAPITGSKTLYAKWTINTFTVSFNSDGGTPVTSQSVDYNSTATEPITPPTKTGYTFGGWYSDSGTTQLNNFEALITGSKTLYAKWTINTYTVSFNSDGGSPVTSQSVNYNGTASVPTVPTKTGYSFGGWFTDIGTTQLNNFGAQISDSKTLYAKWTINTYTVSFNSDGGTPVTSQSVDYNSTATEPITPPTKTGYSFGGWYSDSGTTQLNNFGALIIGSKTLYAKWTINTYTVSFNSDGGSPVTSQSVNYNGTASVPTVPTKTGYSFGGWFTDIGTTQLNNFGAQISDSKTLYAKWTINTYTVSFNSDGGTPVTSQSVDYNSTATEPITPPTKTGYSFGGWYSDSGTTQLNNFGALIIGSKTLYAKWTINTYTISFKSDGGSPVTSQSVDYNLTATEPITPPIKTGYTFEGWFTDSGTTQFNNFGAPITGNTTIYAKWTIKTYLISYNSNGGTPVTSQSVDYNLTATEPVTPPTKTGYTFGGWFTDIGTTQPNNFGTLITDSKTLFAKWTINKYTISFNSNGGSPVTSESVDYNLTATEPITPPTKTGYTFEGWFTDSGTTQPNNFESPITNDVTLNAKWTINKYTVIFNSNGGSAANEQNVEYNSKVSVPGEIIKTGYSFVGWYADINLVVPYDFVQTTITGITTLYAKWGSPSQAEVAVSVAELEQTQISVNAAIALAVNLNNGLKKDSLLARLQVLQVLINNTHFDIADLVLLWKVGTDQQKDINQDNAVDNKDIQILLQRISTIEH</sequence>
<dbReference type="EMBL" id="CP034235">
    <property type="protein sequence ID" value="QGQ97951.1"/>
    <property type="molecule type" value="Genomic_DNA"/>
</dbReference>
<evidence type="ECO:0000256" key="1">
    <source>
        <dbReference type="ARBA" id="ARBA00004196"/>
    </source>
</evidence>
<dbReference type="Gene3D" id="2.60.40.2810">
    <property type="match status" value="1"/>
</dbReference>
<proteinExistence type="predicted"/>
<reference evidence="4" key="1">
    <citation type="submission" date="2018-11" db="EMBL/GenBank/DDBJ databases">
        <title>Complete genome sequence of Paenibacillus sp. ML311-T8.</title>
        <authorList>
            <person name="Nam Y.-D."/>
            <person name="Kang J."/>
            <person name="Chung W.-H."/>
            <person name="Park Y.S."/>
        </authorList>
    </citation>
    <scope>NUCLEOTIDE SEQUENCE [LARGE SCALE GENOMIC DNA]</scope>
    <source>
        <strain evidence="4">ML311-T8</strain>
    </source>
</reference>
<keyword evidence="4" id="KW-1185">Reference proteome</keyword>